<dbReference type="Pfam" id="PF00651">
    <property type="entry name" value="BTB"/>
    <property type="match status" value="1"/>
</dbReference>
<feature type="compositionally biased region" description="Low complexity" evidence="2">
    <location>
        <begin position="14"/>
        <end position="28"/>
    </location>
</feature>
<feature type="compositionally biased region" description="Polar residues" evidence="2">
    <location>
        <begin position="671"/>
        <end position="682"/>
    </location>
</feature>
<protein>
    <recommendedName>
        <fullName evidence="3">BTB domain-containing protein</fullName>
    </recommendedName>
</protein>
<keyword evidence="5" id="KW-1185">Reference proteome</keyword>
<dbReference type="PROSITE" id="PS50097">
    <property type="entry name" value="BTB"/>
    <property type="match status" value="1"/>
</dbReference>
<dbReference type="SMART" id="SM00225">
    <property type="entry name" value="BTB"/>
    <property type="match status" value="1"/>
</dbReference>
<evidence type="ECO:0000259" key="3">
    <source>
        <dbReference type="PROSITE" id="PS50097"/>
    </source>
</evidence>
<feature type="compositionally biased region" description="Basic and acidic residues" evidence="2">
    <location>
        <begin position="683"/>
        <end position="693"/>
    </location>
</feature>
<comment type="pathway">
    <text evidence="1">Protein modification; protein ubiquitination.</text>
</comment>
<proteinExistence type="predicted"/>
<feature type="domain" description="BTB" evidence="3">
    <location>
        <begin position="85"/>
        <end position="155"/>
    </location>
</feature>
<dbReference type="Gene3D" id="3.30.710.10">
    <property type="entry name" value="Potassium Channel Kv1.1, Chain A"/>
    <property type="match status" value="1"/>
</dbReference>
<name>A0ABP0UNN6_9BRYO</name>
<accession>A0ABP0UNN6</accession>
<organism evidence="4 5">
    <name type="scientific">Sphagnum troendelagicum</name>
    <dbReference type="NCBI Taxonomy" id="128251"/>
    <lineage>
        <taxon>Eukaryota</taxon>
        <taxon>Viridiplantae</taxon>
        <taxon>Streptophyta</taxon>
        <taxon>Embryophyta</taxon>
        <taxon>Bryophyta</taxon>
        <taxon>Sphagnophytina</taxon>
        <taxon>Sphagnopsida</taxon>
        <taxon>Sphagnales</taxon>
        <taxon>Sphagnaceae</taxon>
        <taxon>Sphagnum</taxon>
    </lineage>
</organism>
<sequence>MEALHVGGGRPRPSSHAQQQQPSSAYSSSHAAASLVSAPLVSVSSASDGGGGDNGLPEVRGGLDSNLGALCEHVQLEGWKSRAFSDIVVKAMGHTFYLHRLLLSRSSYFRNMLQGPWKEAGAHEVTLQIDDENVNGDAVATALAYLYGHYPKLDDSNAFRVLAAGSFLDLQDLCALCTNFIVSELWTENFLSYQAFAESQDYGVHGERVRKACWGYLCRGGAVELREILPKLSTQTLRLLLTSDELWVPSEEKRFELALSVLLARGVVLEMPQLSSSRSKESLMAATSVMDSLCFRCISDDSLRQVAVERTALKGTDEVIKTMHEILMELVDTVVVNLSANHSSHSSYISPESSTAQHLEQGLGGVSGCSYDQVMQSPVVKALREVDPAQPFIEIRKNGEACTSGDTCPTPEQVALGGIESGFCERFTYEEAWHPPRVGDQLGQGHCSPSSQTSSSSTCTKILQDQWLSACPSLSWGGRVVERKLKKAYPNTSDWCNTEDWEAFMGIFEGGGVLYCHMAFEDLLYMRGRLEELGFPCKSVADSLWLQTLLRQQVLTIAADTCKNCSLIYITCSCRQFNPSYSHGRIPGVLYRDDSQDRNAGAMSTGSYSGPEGLGGGVATVQSPGRVHVRNAMDGLAGIGRGTNYEPPGVWPAPRFLYIPAFGAYGPRGGPQQSGVGSNQLDGRTDLAGRDLPAHSGTDGLTAVAGLNQGGPGVGNGGAPGQSDLTGRVEEELPLSVKLAGVESSSNLVLQKSNPQESNTLREWEGGEGGSILLNLHTPLRSFPPFRFGVEFDDVNRLGDGQSKHSPEAFYAGSLWKVSVQAFNDEDPRGRRTLGLFLHRRKAEDVGPHRKVSFYTDTREKVTARYQLICPAKRDVMILGSPKQAGTLLPKAPKGWGWRTAFLFDELPNLLQGGSLRVAAVVQLV</sequence>
<feature type="region of interest" description="Disordered" evidence="2">
    <location>
        <begin position="669"/>
        <end position="725"/>
    </location>
</feature>
<evidence type="ECO:0000256" key="1">
    <source>
        <dbReference type="ARBA" id="ARBA00004906"/>
    </source>
</evidence>
<dbReference type="SUPFAM" id="SSF54695">
    <property type="entry name" value="POZ domain"/>
    <property type="match status" value="1"/>
</dbReference>
<reference evidence="4" key="1">
    <citation type="submission" date="2024-02" db="EMBL/GenBank/DDBJ databases">
        <authorList>
            <consortium name="ELIXIR-Norway"/>
            <consortium name="Elixir Norway"/>
        </authorList>
    </citation>
    <scope>NUCLEOTIDE SEQUENCE</scope>
</reference>
<dbReference type="PANTHER" id="PTHR47369">
    <property type="entry name" value="BTB/POZ DOMAIN-CONTAINING PROTEIN"/>
    <property type="match status" value="1"/>
</dbReference>
<evidence type="ECO:0000256" key="2">
    <source>
        <dbReference type="SAM" id="MobiDB-lite"/>
    </source>
</evidence>
<feature type="region of interest" description="Disordered" evidence="2">
    <location>
        <begin position="1"/>
        <end position="28"/>
    </location>
</feature>
<evidence type="ECO:0000313" key="5">
    <source>
        <dbReference type="Proteomes" id="UP001497512"/>
    </source>
</evidence>
<dbReference type="EMBL" id="OZ019897">
    <property type="protein sequence ID" value="CAK9226186.1"/>
    <property type="molecule type" value="Genomic_DNA"/>
</dbReference>
<dbReference type="PANTHER" id="PTHR47369:SF1">
    <property type="entry name" value="BTB_POZ DOMAIN-CONTAINING PROTEIN"/>
    <property type="match status" value="1"/>
</dbReference>
<feature type="compositionally biased region" description="Gly residues" evidence="2">
    <location>
        <begin position="1"/>
        <end position="10"/>
    </location>
</feature>
<feature type="region of interest" description="Disordered" evidence="2">
    <location>
        <begin position="597"/>
        <end position="619"/>
    </location>
</feature>
<dbReference type="Proteomes" id="UP001497512">
    <property type="component" value="Chromosome 5"/>
</dbReference>
<dbReference type="InterPro" id="IPR000210">
    <property type="entry name" value="BTB/POZ_dom"/>
</dbReference>
<evidence type="ECO:0000313" key="4">
    <source>
        <dbReference type="EMBL" id="CAK9226186.1"/>
    </source>
</evidence>
<gene>
    <name evidence="4" type="ORF">CSSPTR1EN2_LOCUS18113</name>
</gene>
<feature type="compositionally biased region" description="Gly residues" evidence="2">
    <location>
        <begin position="708"/>
        <end position="720"/>
    </location>
</feature>
<dbReference type="InterPro" id="IPR011333">
    <property type="entry name" value="SKP1/BTB/POZ_sf"/>
</dbReference>